<evidence type="ECO:0000313" key="1">
    <source>
        <dbReference type="EMBL" id="CAD8208046.1"/>
    </source>
</evidence>
<keyword evidence="2" id="KW-1185">Reference proteome</keyword>
<dbReference type="Proteomes" id="UP000683925">
    <property type="component" value="Unassembled WGS sequence"/>
</dbReference>
<reference evidence="1" key="1">
    <citation type="submission" date="2021-01" db="EMBL/GenBank/DDBJ databases">
        <authorList>
            <consortium name="Genoscope - CEA"/>
            <person name="William W."/>
        </authorList>
    </citation>
    <scope>NUCLEOTIDE SEQUENCE</scope>
</reference>
<dbReference type="AlphaFoldDB" id="A0A8S1Y292"/>
<gene>
    <name evidence="1" type="ORF">POCTA_138.1.T1430029</name>
</gene>
<organism evidence="1 2">
    <name type="scientific">Paramecium octaurelia</name>
    <dbReference type="NCBI Taxonomy" id="43137"/>
    <lineage>
        <taxon>Eukaryota</taxon>
        <taxon>Sar</taxon>
        <taxon>Alveolata</taxon>
        <taxon>Ciliophora</taxon>
        <taxon>Intramacronucleata</taxon>
        <taxon>Oligohymenophorea</taxon>
        <taxon>Peniculida</taxon>
        <taxon>Parameciidae</taxon>
        <taxon>Paramecium</taxon>
    </lineage>
</organism>
<proteinExistence type="predicted"/>
<name>A0A8S1Y292_PAROT</name>
<evidence type="ECO:0000313" key="2">
    <source>
        <dbReference type="Proteomes" id="UP000683925"/>
    </source>
</evidence>
<protein>
    <submittedName>
        <fullName evidence="1">Uncharacterized protein</fullName>
    </submittedName>
</protein>
<accession>A0A8S1Y292</accession>
<comment type="caution">
    <text evidence="1">The sequence shown here is derived from an EMBL/GenBank/DDBJ whole genome shotgun (WGS) entry which is preliminary data.</text>
</comment>
<dbReference type="EMBL" id="CAJJDP010000144">
    <property type="protein sequence ID" value="CAD8208046.1"/>
    <property type="molecule type" value="Genomic_DNA"/>
</dbReference>
<sequence>MKSVGKISKLLHQLLMCENYSKEKGIYDFQNKHTILSQNTSFTNILINIYQVDLLEGRTLIKINEDLKKQQQIFKRIKNKLRISNNSLAIIKTLKQNLNSIITSNQDDINKLELKNYLQVNIAIQIIYYLSFIDIRIQEINGRKKCIRADFFG</sequence>